<evidence type="ECO:0000313" key="8">
    <source>
        <dbReference type="Proteomes" id="UP000308768"/>
    </source>
</evidence>
<keyword evidence="4" id="KW-0843">Virulence</keyword>
<dbReference type="SUPFAM" id="SSF52096">
    <property type="entry name" value="ClpP/crotonase"/>
    <property type="match status" value="1"/>
</dbReference>
<dbReference type="OrthoDB" id="14970at2759"/>
<dbReference type="Pfam" id="PF00378">
    <property type="entry name" value="ECH_1"/>
    <property type="match status" value="1"/>
</dbReference>
<comment type="pathway">
    <text evidence="1">Lipid metabolism; fatty acid beta-oxidation.</text>
</comment>
<evidence type="ECO:0000313" key="7">
    <source>
        <dbReference type="EMBL" id="TKA72705.1"/>
    </source>
</evidence>
<name>A0A4U0XDS4_9PEZI</name>
<keyword evidence="6" id="KW-0413">Isomerase</keyword>
<gene>
    <name evidence="7" type="ORF">B0A49_04799</name>
</gene>
<accession>A0A4U0XDS4</accession>
<dbReference type="STRING" id="331657.A0A4U0XDS4"/>
<evidence type="ECO:0000256" key="2">
    <source>
        <dbReference type="ARBA" id="ARBA00005254"/>
    </source>
</evidence>
<dbReference type="Proteomes" id="UP000308768">
    <property type="component" value="Unassembled WGS sequence"/>
</dbReference>
<dbReference type="Gene3D" id="3.90.226.10">
    <property type="entry name" value="2-enoyl-CoA Hydratase, Chain A, domain 1"/>
    <property type="match status" value="1"/>
</dbReference>
<evidence type="ECO:0000256" key="5">
    <source>
        <dbReference type="ARBA" id="ARBA00023098"/>
    </source>
</evidence>
<evidence type="ECO:0000256" key="1">
    <source>
        <dbReference type="ARBA" id="ARBA00005005"/>
    </source>
</evidence>
<evidence type="ECO:0000256" key="6">
    <source>
        <dbReference type="ARBA" id="ARBA00023235"/>
    </source>
</evidence>
<dbReference type="UniPathway" id="UPA00659"/>
<dbReference type="FunFam" id="1.10.12.10:FF:000004">
    <property type="entry name" value="Delta3,5-delta2,4-dienoyl-CoA isomerase"/>
    <property type="match status" value="1"/>
</dbReference>
<keyword evidence="8" id="KW-1185">Reference proteome</keyword>
<proteinExistence type="inferred from homology"/>
<keyword evidence="5" id="KW-0443">Lipid metabolism</keyword>
<evidence type="ECO:0000256" key="4">
    <source>
        <dbReference type="ARBA" id="ARBA00023026"/>
    </source>
</evidence>
<dbReference type="InterPro" id="IPR029045">
    <property type="entry name" value="ClpP/crotonase-like_dom_sf"/>
</dbReference>
<dbReference type="Gene3D" id="1.10.12.10">
    <property type="entry name" value="Lyase 2-enoyl-coa Hydratase, Chain A, domain 2"/>
    <property type="match status" value="1"/>
</dbReference>
<dbReference type="InterPro" id="IPR045002">
    <property type="entry name" value="Ech1-like"/>
</dbReference>
<dbReference type="GO" id="GO:0005739">
    <property type="term" value="C:mitochondrion"/>
    <property type="evidence" value="ECO:0007669"/>
    <property type="project" value="TreeGrafter"/>
</dbReference>
<organism evidence="7 8">
    <name type="scientific">Cryomyces minteri</name>
    <dbReference type="NCBI Taxonomy" id="331657"/>
    <lineage>
        <taxon>Eukaryota</taxon>
        <taxon>Fungi</taxon>
        <taxon>Dikarya</taxon>
        <taxon>Ascomycota</taxon>
        <taxon>Pezizomycotina</taxon>
        <taxon>Dothideomycetes</taxon>
        <taxon>Dothideomycetes incertae sedis</taxon>
        <taxon>Cryomyces</taxon>
    </lineage>
</organism>
<dbReference type="InterPro" id="IPR001753">
    <property type="entry name" value="Enoyl-CoA_hydra/iso"/>
</dbReference>
<sequence>MQGSSYIQAASTSGALAPGSMNADGARTATSIRRHVLEFQDCITAIEKCEKPVISILHGISFGLGMDISLAADIRLCTASTKFSVKEADLGLAADIGTLSRLPKAVASFSWVKDVCMTARIFGADEALRVGLVSEVLESKAKAVERAVEIASLIGSKSPVAVQGTKEVLNYSRDHSVNEGLNYVAVWNSAMLQTQDVKDAMTAGLQKRTPKFSKLYR</sequence>
<keyword evidence="3" id="KW-0276">Fatty acid metabolism</keyword>
<protein>
    <submittedName>
        <fullName evidence="7">Uncharacterized protein</fullName>
    </submittedName>
</protein>
<reference evidence="7 8" key="1">
    <citation type="submission" date="2017-03" db="EMBL/GenBank/DDBJ databases">
        <title>Genomes of endolithic fungi from Antarctica.</title>
        <authorList>
            <person name="Coleine C."/>
            <person name="Masonjones S."/>
            <person name="Stajich J.E."/>
        </authorList>
    </citation>
    <scope>NUCLEOTIDE SEQUENCE [LARGE SCALE GENOMIC DNA]</scope>
    <source>
        <strain evidence="7 8">CCFEE 5187</strain>
    </source>
</reference>
<dbReference type="PANTHER" id="PTHR43149:SF1">
    <property type="entry name" value="DELTA(3,5)-DELTA(2,4)-DIENOYL-COA ISOMERASE, MITOCHONDRIAL"/>
    <property type="match status" value="1"/>
</dbReference>
<dbReference type="GO" id="GO:0006635">
    <property type="term" value="P:fatty acid beta-oxidation"/>
    <property type="evidence" value="ECO:0007669"/>
    <property type="project" value="UniProtKB-UniPathway"/>
</dbReference>
<comment type="caution">
    <text evidence="7">The sequence shown here is derived from an EMBL/GenBank/DDBJ whole genome shotgun (WGS) entry which is preliminary data.</text>
</comment>
<dbReference type="InterPro" id="IPR014748">
    <property type="entry name" value="Enoyl-CoA_hydra_C"/>
</dbReference>
<dbReference type="CDD" id="cd06558">
    <property type="entry name" value="crotonase-like"/>
    <property type="match status" value="1"/>
</dbReference>
<comment type="similarity">
    <text evidence="2">Belongs to the enoyl-CoA hydratase/isomerase family.</text>
</comment>
<dbReference type="AlphaFoldDB" id="A0A4U0XDS4"/>
<dbReference type="EMBL" id="NAJN01000481">
    <property type="protein sequence ID" value="TKA72705.1"/>
    <property type="molecule type" value="Genomic_DNA"/>
</dbReference>
<dbReference type="PANTHER" id="PTHR43149">
    <property type="entry name" value="ENOYL-COA HYDRATASE"/>
    <property type="match status" value="1"/>
</dbReference>
<dbReference type="GO" id="GO:0051750">
    <property type="term" value="F:delta(3,5)-delta(2,4)-dienoyl-CoA isomerase activity"/>
    <property type="evidence" value="ECO:0007669"/>
    <property type="project" value="TreeGrafter"/>
</dbReference>
<evidence type="ECO:0000256" key="3">
    <source>
        <dbReference type="ARBA" id="ARBA00022832"/>
    </source>
</evidence>